<evidence type="ECO:0000313" key="12">
    <source>
        <dbReference type="Proteomes" id="UP001165060"/>
    </source>
</evidence>
<evidence type="ECO:0000256" key="6">
    <source>
        <dbReference type="ARBA" id="ARBA00022908"/>
    </source>
</evidence>
<evidence type="ECO:0000259" key="10">
    <source>
        <dbReference type="PROSITE" id="PS50994"/>
    </source>
</evidence>
<gene>
    <name evidence="11" type="ORF">TeGR_g1517</name>
</gene>
<keyword evidence="9" id="KW-0233">DNA recombination</keyword>
<name>A0ABQ6M3B7_9STRA</name>
<evidence type="ECO:0000256" key="5">
    <source>
        <dbReference type="ARBA" id="ARBA00022842"/>
    </source>
</evidence>
<keyword evidence="2" id="KW-0479">Metal-binding</keyword>
<dbReference type="Gene3D" id="3.30.420.10">
    <property type="entry name" value="Ribonuclease H-like superfamily/Ribonuclease H"/>
    <property type="match status" value="1"/>
</dbReference>
<dbReference type="PANTHER" id="PTHR42648">
    <property type="entry name" value="TRANSPOSASE, PUTATIVE-RELATED"/>
    <property type="match status" value="1"/>
</dbReference>
<evidence type="ECO:0000256" key="2">
    <source>
        <dbReference type="ARBA" id="ARBA00022723"/>
    </source>
</evidence>
<proteinExistence type="predicted"/>
<keyword evidence="1" id="KW-0540">Nuclease</keyword>
<keyword evidence="12" id="KW-1185">Reference proteome</keyword>
<comment type="caution">
    <text evidence="11">The sequence shown here is derived from an EMBL/GenBank/DDBJ whole genome shotgun (WGS) entry which is preliminary data.</text>
</comment>
<evidence type="ECO:0000256" key="3">
    <source>
        <dbReference type="ARBA" id="ARBA00022759"/>
    </source>
</evidence>
<keyword evidence="8" id="KW-0239">DNA-directed DNA polymerase</keyword>
<sequence>MRRIRVPNLYYDESRRAVFISDLARSEIKTASNDPNLHLVSPRLYFDTCADTTLCPFRSLLHNVAKLNKVQHVDGSSGVSAACIEGGSLLLRDAATKSVFSIPAIHAPSAPCILNAQVQLLMIKHGCIRDLPKMSATRAKGLSKCSCAGCMIAKITKVACPRSTGIKYPVPRKLVHLSMDRLLFDVPSFDGNLYAIVVVDLVTHYKWTYLLHTCTANEFQEKVLKPFSLVLKAHGKEAANFELPSDDESFLPLPTGDTNDVGVGAGIQIRCDNEGSWIDQASQLIALAGMAVSLNPQTPYSSNLMASSEVINRHLVEGTMASMIITNAPRNFWSTHFLAQTFMSNITLSMAHVPTAKRPVPKELQYKTPHQLHYGTTRSFRNLHIIGGPVIVFEPPPDRSKTIKNSRVAVFDGYDPLNERSFYVRFTDGAPGQQEHSLSVHDRLRSPNELFNERQHRADEETWTNVLISRMSAKERIQKELSHLHYLKSPQINGKFVDFAPHEYQDYPSTRDLPADERLRDLIQDSALNSICVPSICGCAEPCASNEPDVRAYMTAEAMAAADVIAEKTRNYATEEHPFKKAEQKKYNDSDWLELQQLFDRGAISGISIPYEDKKKAIKYKQADGTKTVLTPCVTMIVRKMKTLPIQKAKSRLVIDGGRLLRKYPN</sequence>
<keyword evidence="8" id="KW-0548">Nucleotidyltransferase</keyword>
<keyword evidence="8" id="KW-0808">Transferase</keyword>
<keyword evidence="3" id="KW-0255">Endonuclease</keyword>
<accession>A0ABQ6M3B7</accession>
<protein>
    <recommendedName>
        <fullName evidence="10">Integrase catalytic domain-containing protein</fullName>
    </recommendedName>
</protein>
<evidence type="ECO:0000313" key="11">
    <source>
        <dbReference type="EMBL" id="GMI18830.1"/>
    </source>
</evidence>
<keyword evidence="7" id="KW-0695">RNA-directed DNA polymerase</keyword>
<dbReference type="Proteomes" id="UP001165060">
    <property type="component" value="Unassembled WGS sequence"/>
</dbReference>
<evidence type="ECO:0000256" key="8">
    <source>
        <dbReference type="ARBA" id="ARBA00022932"/>
    </source>
</evidence>
<dbReference type="PANTHER" id="PTHR42648:SF11">
    <property type="entry name" value="TRANSPOSON TY4-P GAG-POL POLYPROTEIN"/>
    <property type="match status" value="1"/>
</dbReference>
<evidence type="ECO:0000256" key="7">
    <source>
        <dbReference type="ARBA" id="ARBA00022918"/>
    </source>
</evidence>
<dbReference type="PROSITE" id="PS50994">
    <property type="entry name" value="INTEGRASE"/>
    <property type="match status" value="1"/>
</dbReference>
<feature type="non-terminal residue" evidence="11">
    <location>
        <position position="666"/>
    </location>
</feature>
<dbReference type="InterPro" id="IPR001584">
    <property type="entry name" value="Integrase_cat-core"/>
</dbReference>
<dbReference type="SUPFAM" id="SSF53098">
    <property type="entry name" value="Ribonuclease H-like"/>
    <property type="match status" value="1"/>
</dbReference>
<dbReference type="InterPro" id="IPR012337">
    <property type="entry name" value="RNaseH-like_sf"/>
</dbReference>
<evidence type="ECO:0000256" key="1">
    <source>
        <dbReference type="ARBA" id="ARBA00022722"/>
    </source>
</evidence>
<dbReference type="EMBL" id="BRYB01004889">
    <property type="protein sequence ID" value="GMI18830.1"/>
    <property type="molecule type" value="Genomic_DNA"/>
</dbReference>
<evidence type="ECO:0000256" key="4">
    <source>
        <dbReference type="ARBA" id="ARBA00022801"/>
    </source>
</evidence>
<keyword evidence="6" id="KW-0229">DNA integration</keyword>
<evidence type="ECO:0000256" key="9">
    <source>
        <dbReference type="ARBA" id="ARBA00023172"/>
    </source>
</evidence>
<dbReference type="InterPro" id="IPR036397">
    <property type="entry name" value="RNaseH_sf"/>
</dbReference>
<reference evidence="11 12" key="1">
    <citation type="journal article" date="2023" name="Commun. Biol.">
        <title>Genome analysis of Parmales, the sister group of diatoms, reveals the evolutionary specialization of diatoms from phago-mixotrophs to photoautotrophs.</title>
        <authorList>
            <person name="Ban H."/>
            <person name="Sato S."/>
            <person name="Yoshikawa S."/>
            <person name="Yamada K."/>
            <person name="Nakamura Y."/>
            <person name="Ichinomiya M."/>
            <person name="Sato N."/>
            <person name="Blanc-Mathieu R."/>
            <person name="Endo H."/>
            <person name="Kuwata A."/>
            <person name="Ogata H."/>
        </authorList>
    </citation>
    <scope>NUCLEOTIDE SEQUENCE [LARGE SCALE GENOMIC DNA]</scope>
</reference>
<keyword evidence="5" id="KW-0460">Magnesium</keyword>
<feature type="domain" description="Integrase catalytic" evidence="10">
    <location>
        <begin position="167"/>
        <end position="367"/>
    </location>
</feature>
<organism evidence="11 12">
    <name type="scientific">Tetraparma gracilis</name>
    <dbReference type="NCBI Taxonomy" id="2962635"/>
    <lineage>
        <taxon>Eukaryota</taxon>
        <taxon>Sar</taxon>
        <taxon>Stramenopiles</taxon>
        <taxon>Ochrophyta</taxon>
        <taxon>Bolidophyceae</taxon>
        <taxon>Parmales</taxon>
        <taxon>Triparmaceae</taxon>
        <taxon>Tetraparma</taxon>
    </lineage>
</organism>
<dbReference type="InterPro" id="IPR039537">
    <property type="entry name" value="Retrotran_Ty1/copia-like"/>
</dbReference>
<keyword evidence="4" id="KW-0378">Hydrolase</keyword>